<comment type="caution">
    <text evidence="2">The sequence shown here is derived from an EMBL/GenBank/DDBJ whole genome shotgun (WGS) entry which is preliminary data.</text>
</comment>
<dbReference type="Pfam" id="PF01878">
    <property type="entry name" value="EVE"/>
    <property type="match status" value="1"/>
</dbReference>
<evidence type="ECO:0000259" key="1">
    <source>
        <dbReference type="Pfam" id="PF01878"/>
    </source>
</evidence>
<reference evidence="3" key="1">
    <citation type="journal article" date="2019" name="Int. J. Syst. Evol. Microbiol.">
        <title>The Global Catalogue of Microorganisms (GCM) 10K type strain sequencing project: providing services to taxonomists for standard genome sequencing and annotation.</title>
        <authorList>
            <consortium name="The Broad Institute Genomics Platform"/>
            <consortium name="The Broad Institute Genome Sequencing Center for Infectious Disease"/>
            <person name="Wu L."/>
            <person name="Ma J."/>
        </authorList>
    </citation>
    <scope>NUCLEOTIDE SEQUENCE [LARGE SCALE GENOMIC DNA]</scope>
    <source>
        <strain evidence="3">KCTC 42248</strain>
    </source>
</reference>
<gene>
    <name evidence="2" type="ORF">ACFSQ3_06745</name>
</gene>
<protein>
    <submittedName>
        <fullName evidence="2">EVE domain-containing protein</fullName>
    </submittedName>
</protein>
<dbReference type="RefSeq" id="WP_380868717.1">
    <property type="nucleotide sequence ID" value="NZ_JBHUMA010000006.1"/>
</dbReference>
<evidence type="ECO:0000313" key="3">
    <source>
        <dbReference type="Proteomes" id="UP001597393"/>
    </source>
</evidence>
<accession>A0ABW5NIV7</accession>
<dbReference type="Gene3D" id="3.10.590.10">
    <property type="entry name" value="ph1033 like domains"/>
    <property type="match status" value="1"/>
</dbReference>
<name>A0ABW5NIV7_9SPHI</name>
<feature type="domain" description="EVE" evidence="1">
    <location>
        <begin position="7"/>
        <end position="54"/>
    </location>
</feature>
<dbReference type="Proteomes" id="UP001597393">
    <property type="component" value="Unassembled WGS sequence"/>
</dbReference>
<evidence type="ECO:0000313" key="2">
    <source>
        <dbReference type="EMBL" id="MFD2598646.1"/>
    </source>
</evidence>
<dbReference type="SUPFAM" id="SSF88697">
    <property type="entry name" value="PUA domain-like"/>
    <property type="match status" value="1"/>
</dbReference>
<dbReference type="EMBL" id="JBHUMA010000006">
    <property type="protein sequence ID" value="MFD2598646.1"/>
    <property type="molecule type" value="Genomic_DNA"/>
</dbReference>
<dbReference type="InterPro" id="IPR002740">
    <property type="entry name" value="EVE_domain"/>
</dbReference>
<organism evidence="2 3">
    <name type="scientific">Sphingobacterium corticis</name>
    <dbReference type="NCBI Taxonomy" id="1812823"/>
    <lineage>
        <taxon>Bacteria</taxon>
        <taxon>Pseudomonadati</taxon>
        <taxon>Bacteroidota</taxon>
        <taxon>Sphingobacteriia</taxon>
        <taxon>Sphingobacteriales</taxon>
        <taxon>Sphingobacteriaceae</taxon>
        <taxon>Sphingobacterium</taxon>
    </lineage>
</organism>
<dbReference type="InterPro" id="IPR015947">
    <property type="entry name" value="PUA-like_sf"/>
</dbReference>
<proteinExistence type="predicted"/>
<keyword evidence="3" id="KW-1185">Reference proteome</keyword>
<sequence length="62" mass="7015">MKDRATQFWVIVASKDHVKSAVDQSIAQTCHGKSTPLKRMHKGDFVMFYSGKQTLGKTEKCQ</sequence>